<dbReference type="RefSeq" id="XP_028478828.1">
    <property type="nucleotide sequence ID" value="XM_028619856.1"/>
</dbReference>
<comment type="caution">
    <text evidence="1">The sequence shown here is derived from an EMBL/GenBank/DDBJ whole genome shotgun (WGS) entry which is preliminary data.</text>
</comment>
<keyword evidence="2" id="KW-1185">Reference proteome</keyword>
<evidence type="ECO:0000313" key="1">
    <source>
        <dbReference type="EMBL" id="RSH86043.1"/>
    </source>
</evidence>
<dbReference type="Proteomes" id="UP000279236">
    <property type="component" value="Unassembled WGS sequence"/>
</dbReference>
<gene>
    <name evidence="1" type="ORF">EHS24_004247</name>
</gene>
<protein>
    <recommendedName>
        <fullName evidence="3">F-box domain-containing protein</fullName>
    </recommendedName>
</protein>
<evidence type="ECO:0000313" key="2">
    <source>
        <dbReference type="Proteomes" id="UP000279236"/>
    </source>
</evidence>
<dbReference type="EMBL" id="RSCE01000002">
    <property type="protein sequence ID" value="RSH86043.1"/>
    <property type="molecule type" value="Genomic_DNA"/>
</dbReference>
<evidence type="ECO:0008006" key="3">
    <source>
        <dbReference type="Google" id="ProtNLM"/>
    </source>
</evidence>
<name>A0A427Y4N9_9TREE</name>
<proteinExistence type="predicted"/>
<reference evidence="1 2" key="1">
    <citation type="submission" date="2018-11" db="EMBL/GenBank/DDBJ databases">
        <title>Genome sequence of Apiotrichum porosum DSM 27194.</title>
        <authorList>
            <person name="Aliyu H."/>
            <person name="Gorte O."/>
            <person name="Ochsenreither K."/>
        </authorList>
    </citation>
    <scope>NUCLEOTIDE SEQUENCE [LARGE SCALE GENOMIC DNA]</scope>
    <source>
        <strain evidence="1 2">DSM 27194</strain>
    </source>
</reference>
<dbReference type="AlphaFoldDB" id="A0A427Y4N9"/>
<dbReference type="GeneID" id="39588790"/>
<accession>A0A427Y4N9</accession>
<sequence>MTEQQSSKPRTAVLDHAAYPHIFTAIINIAPTTALLALRTTSRTIRWRVDRVLVDNLVLVGRDGRLAVGTRRPADRHTVKLAEMAPGQPAAGATYWLSLVSTARVVDLRGDLQLASPINVNTLRLHPDARYPEAGEWTCHTLVTFVHCAAWATVPRWPALRPVRVNAKRMVLTITIKHGRGLRPHQILHQGDHVPPGVEEVVVIIKDDVTRVERHQCAVGIYKTGILLDIIRQLLYFLPGKVVFVGVDVLDPRIFGLPMGTPCPLLAGNIRRAIGDYATVVLGWSHDQVDTALAGLEMLSHHEYRARVGLQEYEMLSKP</sequence>
<organism evidence="1 2">
    <name type="scientific">Apiotrichum porosum</name>
    <dbReference type="NCBI Taxonomy" id="105984"/>
    <lineage>
        <taxon>Eukaryota</taxon>
        <taxon>Fungi</taxon>
        <taxon>Dikarya</taxon>
        <taxon>Basidiomycota</taxon>
        <taxon>Agaricomycotina</taxon>
        <taxon>Tremellomycetes</taxon>
        <taxon>Trichosporonales</taxon>
        <taxon>Trichosporonaceae</taxon>
        <taxon>Apiotrichum</taxon>
    </lineage>
</organism>